<feature type="site" description="Interaction with DNA" evidence="3">
    <location>
        <position position="588"/>
    </location>
</feature>
<dbReference type="InterPro" id="IPR003903">
    <property type="entry name" value="UIM_dom"/>
</dbReference>
<feature type="compositionally biased region" description="Acidic residues" evidence="4">
    <location>
        <begin position="67"/>
        <end position="78"/>
    </location>
</feature>
<feature type="active site" description="Proton donor/acceptor" evidence="1">
    <location>
        <position position="552"/>
    </location>
</feature>
<dbReference type="STRING" id="1160497.A0A1L9VDA7"/>
<dbReference type="Pfam" id="PF06087">
    <property type="entry name" value="Tyr-DNA_phospho"/>
    <property type="match status" value="1"/>
</dbReference>
<dbReference type="GO" id="GO:0003690">
    <property type="term" value="F:double-stranded DNA binding"/>
    <property type="evidence" value="ECO:0007669"/>
    <property type="project" value="TreeGrafter"/>
</dbReference>
<dbReference type="AlphaFoldDB" id="A0A1L9VDA7"/>
<dbReference type="GO" id="GO:0017005">
    <property type="term" value="F:3'-tyrosyl-DNA phosphodiesterase activity"/>
    <property type="evidence" value="ECO:0007669"/>
    <property type="project" value="TreeGrafter"/>
</dbReference>
<evidence type="ECO:0000313" key="5">
    <source>
        <dbReference type="EMBL" id="OJJ81904.1"/>
    </source>
</evidence>
<accession>A0A1L9VDA7</accession>
<name>A0A1L9VDA7_ASPGL</name>
<proteinExistence type="predicted"/>
<dbReference type="OrthoDB" id="47785at2759"/>
<protein>
    <recommendedName>
        <fullName evidence="7">PLD phosphodiesterase domain-containing protein</fullName>
    </recommendedName>
</protein>
<dbReference type="CDD" id="cd09122">
    <property type="entry name" value="PLDc_Tdp1_1"/>
    <property type="match status" value="1"/>
</dbReference>
<evidence type="ECO:0000256" key="2">
    <source>
        <dbReference type="PIRSR" id="PIRSR610347-2"/>
    </source>
</evidence>
<evidence type="ECO:0000256" key="4">
    <source>
        <dbReference type="SAM" id="MobiDB-lite"/>
    </source>
</evidence>
<dbReference type="Proteomes" id="UP000184300">
    <property type="component" value="Unassembled WGS sequence"/>
</dbReference>
<dbReference type="EMBL" id="KV878904">
    <property type="protein sequence ID" value="OJJ81904.1"/>
    <property type="molecule type" value="Genomic_DNA"/>
</dbReference>
<dbReference type="VEuPathDB" id="FungiDB:ASPGLDRAFT_49880"/>
<feature type="compositionally biased region" description="Acidic residues" evidence="4">
    <location>
        <begin position="45"/>
        <end position="54"/>
    </location>
</feature>
<dbReference type="PANTHER" id="PTHR12415">
    <property type="entry name" value="TYROSYL-DNA PHOSPHODIESTERASE 1"/>
    <property type="match status" value="1"/>
</dbReference>
<dbReference type="SUPFAM" id="SSF56024">
    <property type="entry name" value="Phospholipase D/nuclease"/>
    <property type="match status" value="2"/>
</dbReference>
<feature type="region of interest" description="Disordered" evidence="4">
    <location>
        <begin position="20"/>
        <end position="222"/>
    </location>
</feature>
<organism evidence="5 6">
    <name type="scientific">Aspergillus glaucus CBS 516.65</name>
    <dbReference type="NCBI Taxonomy" id="1160497"/>
    <lineage>
        <taxon>Eukaryota</taxon>
        <taxon>Fungi</taxon>
        <taxon>Dikarya</taxon>
        <taxon>Ascomycota</taxon>
        <taxon>Pezizomycotina</taxon>
        <taxon>Eurotiomycetes</taxon>
        <taxon>Eurotiomycetidae</taxon>
        <taxon>Eurotiales</taxon>
        <taxon>Aspergillaceae</taxon>
        <taxon>Aspergillus</taxon>
        <taxon>Aspergillus subgen. Aspergillus</taxon>
    </lineage>
</organism>
<evidence type="ECO:0000256" key="1">
    <source>
        <dbReference type="PIRSR" id="PIRSR610347-1"/>
    </source>
</evidence>
<dbReference type="GO" id="GO:0003697">
    <property type="term" value="F:single-stranded DNA binding"/>
    <property type="evidence" value="ECO:0007669"/>
    <property type="project" value="TreeGrafter"/>
</dbReference>
<feature type="binding site" evidence="2">
    <location>
        <position position="554"/>
    </location>
    <ligand>
        <name>substrate</name>
    </ligand>
</feature>
<feature type="compositionally biased region" description="Basic and acidic residues" evidence="4">
    <location>
        <begin position="199"/>
        <end position="209"/>
    </location>
</feature>
<dbReference type="PANTHER" id="PTHR12415:SF4">
    <property type="entry name" value="TYROSYL-DNA PHOSPHODIESTERASE DOMAIN-CONTAINING PROTEIN"/>
    <property type="match status" value="1"/>
</dbReference>
<feature type="binding site" evidence="2">
    <location>
        <position position="320"/>
    </location>
    <ligand>
        <name>substrate</name>
    </ligand>
</feature>
<evidence type="ECO:0000256" key="3">
    <source>
        <dbReference type="PIRSR" id="PIRSR610347-3"/>
    </source>
</evidence>
<dbReference type="RefSeq" id="XP_022398602.1">
    <property type="nucleotide sequence ID" value="XM_022547195.1"/>
</dbReference>
<dbReference type="GO" id="GO:0006281">
    <property type="term" value="P:DNA repair"/>
    <property type="evidence" value="ECO:0007669"/>
    <property type="project" value="InterPro"/>
</dbReference>
<dbReference type="GeneID" id="34463456"/>
<feature type="compositionally biased region" description="Polar residues" evidence="4">
    <location>
        <begin position="132"/>
        <end position="142"/>
    </location>
</feature>
<gene>
    <name evidence="5" type="ORF">ASPGLDRAFT_49880</name>
</gene>
<feature type="compositionally biased region" description="Basic residues" evidence="4">
    <location>
        <begin position="183"/>
        <end position="192"/>
    </location>
</feature>
<keyword evidence="6" id="KW-1185">Reference proteome</keyword>
<evidence type="ECO:0008006" key="7">
    <source>
        <dbReference type="Google" id="ProtNLM"/>
    </source>
</evidence>
<dbReference type="Gene3D" id="3.30.870.10">
    <property type="entry name" value="Endonuclease Chain A"/>
    <property type="match status" value="2"/>
</dbReference>
<dbReference type="InterPro" id="IPR010347">
    <property type="entry name" value="Tdp1"/>
</dbReference>
<reference evidence="6" key="1">
    <citation type="journal article" date="2017" name="Genome Biol.">
        <title>Comparative genomics reveals high biological diversity and specific adaptations in the industrially and medically important fungal genus Aspergillus.</title>
        <authorList>
            <person name="de Vries R.P."/>
            <person name="Riley R."/>
            <person name="Wiebenga A."/>
            <person name="Aguilar-Osorio G."/>
            <person name="Amillis S."/>
            <person name="Uchima C.A."/>
            <person name="Anderluh G."/>
            <person name="Asadollahi M."/>
            <person name="Askin M."/>
            <person name="Barry K."/>
            <person name="Battaglia E."/>
            <person name="Bayram O."/>
            <person name="Benocci T."/>
            <person name="Braus-Stromeyer S.A."/>
            <person name="Caldana C."/>
            <person name="Canovas D."/>
            <person name="Cerqueira G.C."/>
            <person name="Chen F."/>
            <person name="Chen W."/>
            <person name="Choi C."/>
            <person name="Clum A."/>
            <person name="Dos Santos R.A."/>
            <person name="Damasio A.R."/>
            <person name="Diallinas G."/>
            <person name="Emri T."/>
            <person name="Fekete E."/>
            <person name="Flipphi M."/>
            <person name="Freyberg S."/>
            <person name="Gallo A."/>
            <person name="Gournas C."/>
            <person name="Habgood R."/>
            <person name="Hainaut M."/>
            <person name="Harispe M.L."/>
            <person name="Henrissat B."/>
            <person name="Hilden K.S."/>
            <person name="Hope R."/>
            <person name="Hossain A."/>
            <person name="Karabika E."/>
            <person name="Karaffa L."/>
            <person name="Karanyi Z."/>
            <person name="Krasevec N."/>
            <person name="Kuo A."/>
            <person name="Kusch H."/>
            <person name="LaButti K."/>
            <person name="Lagendijk E.L."/>
            <person name="Lapidus A."/>
            <person name="Levasseur A."/>
            <person name="Lindquist E."/>
            <person name="Lipzen A."/>
            <person name="Logrieco A.F."/>
            <person name="MacCabe A."/>
            <person name="Maekelae M.R."/>
            <person name="Malavazi I."/>
            <person name="Melin P."/>
            <person name="Meyer V."/>
            <person name="Mielnichuk N."/>
            <person name="Miskei M."/>
            <person name="Molnar A.P."/>
            <person name="Mule G."/>
            <person name="Ngan C.Y."/>
            <person name="Orejas M."/>
            <person name="Orosz E."/>
            <person name="Ouedraogo J.P."/>
            <person name="Overkamp K.M."/>
            <person name="Park H.-S."/>
            <person name="Perrone G."/>
            <person name="Piumi F."/>
            <person name="Punt P.J."/>
            <person name="Ram A.F."/>
            <person name="Ramon A."/>
            <person name="Rauscher S."/>
            <person name="Record E."/>
            <person name="Riano-Pachon D.M."/>
            <person name="Robert V."/>
            <person name="Roehrig J."/>
            <person name="Ruller R."/>
            <person name="Salamov A."/>
            <person name="Salih N.S."/>
            <person name="Samson R.A."/>
            <person name="Sandor E."/>
            <person name="Sanguinetti M."/>
            <person name="Schuetze T."/>
            <person name="Sepcic K."/>
            <person name="Shelest E."/>
            <person name="Sherlock G."/>
            <person name="Sophianopoulou V."/>
            <person name="Squina F.M."/>
            <person name="Sun H."/>
            <person name="Susca A."/>
            <person name="Todd R.B."/>
            <person name="Tsang A."/>
            <person name="Unkles S.E."/>
            <person name="van de Wiele N."/>
            <person name="van Rossen-Uffink D."/>
            <person name="Oliveira J.V."/>
            <person name="Vesth T.C."/>
            <person name="Visser J."/>
            <person name="Yu J.-H."/>
            <person name="Zhou M."/>
            <person name="Andersen M.R."/>
            <person name="Archer D.B."/>
            <person name="Baker S.E."/>
            <person name="Benoit I."/>
            <person name="Brakhage A.A."/>
            <person name="Braus G.H."/>
            <person name="Fischer R."/>
            <person name="Frisvad J.C."/>
            <person name="Goldman G.H."/>
            <person name="Houbraken J."/>
            <person name="Oakley B."/>
            <person name="Pocsi I."/>
            <person name="Scazzocchio C."/>
            <person name="Seiboth B."/>
            <person name="vanKuyk P.A."/>
            <person name="Wortman J."/>
            <person name="Dyer P.S."/>
            <person name="Grigoriev I.V."/>
        </authorList>
    </citation>
    <scope>NUCLEOTIDE SEQUENCE [LARGE SCALE GENOMIC DNA]</scope>
    <source>
        <strain evidence="6">CBS 516.65</strain>
    </source>
</reference>
<sequence>MSGNDDMDDPELIAAIAASLEDSQGSARSHDPTSSKQQDVVDLTADSDDGDEVVEVYPKSQSVVGSETEDGDDYDEDLERAIQMSMQSAPEKVEDSDGDEVVKMSTKKGDSPKPVSVEGDKKPSQAQKEEQPTQGQKPSSTGIMGLDRNKMEEERLARLAKRKADTSPDQRETKQSRTESPKGKRPGTKSPRKSPTPKPEPRKEPKAKSAETPTPTPCVQFPAGAIKKTWNANARRSGDDIKINEVFQASDLELAVLSSFMWDMDWVFSNLDTKKTRFLLIMQAKEESTRRQYEAETAMMPNLRLCFPSMEGQVNCMHSKLMLLFHPGYVRIVVPTANLTSFDWGHGGTMENSVFLIDLPKKTSGNEDTKMAFYEELVYFLKASTLHDNIITKLDNFDFSQTAKYAFVHTIGGAHTGESWRRTGYCGLGRAVNSLGLRTSNPLKIDYVTSSLGSLNDDFLRSIYLAAQGDDGLTEYTARATKSKSTPDSKTHEWKDDRLRVYFPSEQTVKETYGGPNSAGTICFQSSWFNGPKFPSGILRDCASARRGLLMHNKIMYVRPDEPISRQNSNTSGSTCPAWAYIGSANLSESAWGRLVQDRTSTIKLNPKPPKLNCRNWECGVIVPVSESEKKPDDEVKEGGGMLDVFRGTVPVPMSVPGKKYEGDARLKPWYFMEGMSSGFGF</sequence>
<evidence type="ECO:0000313" key="6">
    <source>
        <dbReference type="Proteomes" id="UP000184300"/>
    </source>
</evidence>
<dbReference type="GO" id="GO:0005634">
    <property type="term" value="C:nucleus"/>
    <property type="evidence" value="ECO:0007669"/>
    <property type="project" value="InterPro"/>
</dbReference>
<feature type="compositionally biased region" description="Basic and acidic residues" evidence="4">
    <location>
        <begin position="147"/>
        <end position="182"/>
    </location>
</feature>
<dbReference type="PROSITE" id="PS50330">
    <property type="entry name" value="UIM"/>
    <property type="match status" value="1"/>
</dbReference>
<feature type="active site" description="Nucleophile" evidence="1">
    <location>
        <position position="318"/>
    </location>
</feature>
<dbReference type="SMART" id="SM00726">
    <property type="entry name" value="UIM"/>
    <property type="match status" value="2"/>
</dbReference>
<feature type="compositionally biased region" description="Basic and acidic residues" evidence="4">
    <location>
        <begin position="118"/>
        <end position="131"/>
    </location>
</feature>